<name>A0A9W6GX26_9HYPH</name>
<organism evidence="3 4">
    <name type="scientific">Methylocystis echinoides</name>
    <dbReference type="NCBI Taxonomy" id="29468"/>
    <lineage>
        <taxon>Bacteria</taxon>
        <taxon>Pseudomonadati</taxon>
        <taxon>Pseudomonadota</taxon>
        <taxon>Alphaproteobacteria</taxon>
        <taxon>Hyphomicrobiales</taxon>
        <taxon>Methylocystaceae</taxon>
        <taxon>Methylocystis</taxon>
    </lineage>
</organism>
<dbReference type="AlphaFoldDB" id="A0A9W6GX26"/>
<keyword evidence="4" id="KW-1185">Reference proteome</keyword>
<feature type="domain" description="Methyltransferase type 11" evidence="2">
    <location>
        <begin position="337"/>
        <end position="429"/>
    </location>
</feature>
<dbReference type="Pfam" id="PF08241">
    <property type="entry name" value="Methyltransf_11"/>
    <property type="match status" value="1"/>
</dbReference>
<dbReference type="Pfam" id="PF13432">
    <property type="entry name" value="TPR_16"/>
    <property type="match status" value="2"/>
</dbReference>
<keyword evidence="3" id="KW-0808">Transferase</keyword>
<dbReference type="InterPro" id="IPR011990">
    <property type="entry name" value="TPR-like_helical_dom_sf"/>
</dbReference>
<dbReference type="GO" id="GO:0008757">
    <property type="term" value="F:S-adenosylmethionine-dependent methyltransferase activity"/>
    <property type="evidence" value="ECO:0007669"/>
    <property type="project" value="InterPro"/>
</dbReference>
<comment type="caution">
    <text evidence="3">The sequence shown here is derived from an EMBL/GenBank/DDBJ whole genome shotgun (WGS) entry which is preliminary data.</text>
</comment>
<keyword evidence="1" id="KW-0802">TPR repeat</keyword>
<reference evidence="3" key="1">
    <citation type="journal article" date="2023" name="Int. J. Syst. Evol. Microbiol.">
        <title>Methylocystis iwaonis sp. nov., a type II methane-oxidizing bacterium from surface soil of a rice paddy field in Japan, and emended description of the genus Methylocystis (ex Whittenbury et al. 1970) Bowman et al. 1993.</title>
        <authorList>
            <person name="Kaise H."/>
            <person name="Sawadogo J.B."/>
            <person name="Alam M.S."/>
            <person name="Ueno C."/>
            <person name="Dianou D."/>
            <person name="Shinjo R."/>
            <person name="Asakawa S."/>
        </authorList>
    </citation>
    <scope>NUCLEOTIDE SEQUENCE</scope>
    <source>
        <strain evidence="3">LMG27198</strain>
    </source>
</reference>
<proteinExistence type="predicted"/>
<protein>
    <submittedName>
        <fullName evidence="3">SAM-dependent methyltransferase</fullName>
    </submittedName>
</protein>
<dbReference type="SMART" id="SM00028">
    <property type="entry name" value="TPR"/>
    <property type="match status" value="5"/>
</dbReference>
<evidence type="ECO:0000313" key="4">
    <source>
        <dbReference type="Proteomes" id="UP001144323"/>
    </source>
</evidence>
<dbReference type="GO" id="GO:0032259">
    <property type="term" value="P:methylation"/>
    <property type="evidence" value="ECO:0007669"/>
    <property type="project" value="UniProtKB-KW"/>
</dbReference>
<dbReference type="InterPro" id="IPR019734">
    <property type="entry name" value="TPR_rpt"/>
</dbReference>
<accession>A0A9W6GX26</accession>
<dbReference type="SUPFAM" id="SSF48452">
    <property type="entry name" value="TPR-like"/>
    <property type="match status" value="1"/>
</dbReference>
<gene>
    <name evidence="3" type="ORF">LMG27198_34720</name>
</gene>
<dbReference type="Gene3D" id="3.40.50.150">
    <property type="entry name" value="Vaccinia Virus protein VP39"/>
    <property type="match status" value="1"/>
</dbReference>
<dbReference type="SUPFAM" id="SSF53335">
    <property type="entry name" value="S-adenosyl-L-methionine-dependent methyltransferases"/>
    <property type="match status" value="1"/>
</dbReference>
<evidence type="ECO:0000259" key="2">
    <source>
        <dbReference type="Pfam" id="PF08241"/>
    </source>
</evidence>
<dbReference type="InterPro" id="IPR013216">
    <property type="entry name" value="Methyltransf_11"/>
</dbReference>
<dbReference type="Gene3D" id="1.25.40.10">
    <property type="entry name" value="Tetratricopeptide repeat domain"/>
    <property type="match status" value="1"/>
</dbReference>
<evidence type="ECO:0000313" key="3">
    <source>
        <dbReference type="EMBL" id="GLI94480.1"/>
    </source>
</evidence>
<dbReference type="CDD" id="cd02440">
    <property type="entry name" value="AdoMet_MTases"/>
    <property type="match status" value="1"/>
</dbReference>
<dbReference type="PROSITE" id="PS50005">
    <property type="entry name" value="TPR"/>
    <property type="match status" value="1"/>
</dbReference>
<dbReference type="RefSeq" id="WP_281804520.1">
    <property type="nucleotide sequence ID" value="NZ_BSEC01000001.1"/>
</dbReference>
<dbReference type="PANTHER" id="PTHR43861:SF1">
    <property type="entry name" value="TRANS-ACONITATE 2-METHYLTRANSFERASE"/>
    <property type="match status" value="1"/>
</dbReference>
<dbReference type="InterPro" id="IPR029063">
    <property type="entry name" value="SAM-dependent_MTases_sf"/>
</dbReference>
<dbReference type="EMBL" id="BSEC01000001">
    <property type="protein sequence ID" value="GLI94480.1"/>
    <property type="molecule type" value="Genomic_DNA"/>
</dbReference>
<dbReference type="Proteomes" id="UP001144323">
    <property type="component" value="Unassembled WGS sequence"/>
</dbReference>
<keyword evidence="3" id="KW-0489">Methyltransferase</keyword>
<feature type="repeat" description="TPR" evidence="1">
    <location>
        <begin position="64"/>
        <end position="97"/>
    </location>
</feature>
<evidence type="ECO:0000256" key="1">
    <source>
        <dbReference type="PROSITE-ProRule" id="PRU00339"/>
    </source>
</evidence>
<sequence>MLASFTPPSTIENGLAPVAGCVVVDDTRLALERRRTGLSLWESGHLAEAAEALSAAAEFAPDDAGILRDLGSVLWATGRHEEALQPLARALEIDPRHLQGWLTLASVAHAAGRKLSAEHAFLAALDLAPDCVDAVTGLAFLYFEAKRYAEAAKQFEAAVAPGSASPHLWACLGQTRQLLGEFAGARAAFEAAARAAPQEASFVQKHARARFIETAISAPVDAAIEAYREAAGNAADDIEAVCRDAFQCLAGFGHVAGAARLAEALLARAPDDPIIAYHLDALTGVQRERAPDAYLAACFDKYAAKFERHLVETLGYDIPAQCNALLLQTGRRFENILDLGCGTGLAAPHLAALGGALTGVDISAGMLERARARRRYHRLFQAEATAHLSSHEETHDLIVALDVLIYFGDLATVFDLVSSRLAPGGIFAFSYEFGSGRDYSFLTTGRFAHDPDYIERLSRGRFDYLADVVTTVRLEANAPLEGRLVLLQRV</sequence>
<dbReference type="PANTHER" id="PTHR43861">
    <property type="entry name" value="TRANS-ACONITATE 2-METHYLTRANSFERASE-RELATED"/>
    <property type="match status" value="1"/>
</dbReference>